<sequence>MKTKKIFLILWPVLALILEALPTGAVLCFAVSPSEKIRKTFSYFSLTVFGNANFGPLITAVLSCILLILAVLLLVTQRRGFALALFDCSIAAFIISLFPILYGMEFYSLTGAGISFLIAAEIVTSMLFLKQKSE</sequence>
<dbReference type="AlphaFoldDB" id="A0A8J6TWU6"/>
<dbReference type="EMBL" id="JACRTL010000001">
    <property type="protein sequence ID" value="MBC8610240.1"/>
    <property type="molecule type" value="Genomic_DNA"/>
</dbReference>
<keyword evidence="1" id="KW-1133">Transmembrane helix</keyword>
<keyword evidence="1" id="KW-0472">Membrane</keyword>
<gene>
    <name evidence="2" type="ORF">H8702_03760</name>
</gene>
<proteinExistence type="predicted"/>
<comment type="caution">
    <text evidence="2">The sequence shown here is derived from an EMBL/GenBank/DDBJ whole genome shotgun (WGS) entry which is preliminary data.</text>
</comment>
<reference evidence="2" key="1">
    <citation type="submission" date="2020-08" db="EMBL/GenBank/DDBJ databases">
        <title>Genome public.</title>
        <authorList>
            <person name="Liu C."/>
            <person name="Sun Q."/>
        </authorList>
    </citation>
    <scope>NUCLEOTIDE SEQUENCE</scope>
    <source>
        <strain evidence="2">NSJ-15</strain>
    </source>
</reference>
<name>A0A8J6TWU6_9FIRM</name>
<evidence type="ECO:0000313" key="2">
    <source>
        <dbReference type="EMBL" id="MBC8610240.1"/>
    </source>
</evidence>
<keyword evidence="3" id="KW-1185">Reference proteome</keyword>
<organism evidence="2 3">
    <name type="scientific">Massiliimalia timonensis</name>
    <dbReference type="NCBI Taxonomy" id="1987501"/>
    <lineage>
        <taxon>Bacteria</taxon>
        <taxon>Bacillati</taxon>
        <taxon>Bacillota</taxon>
        <taxon>Clostridia</taxon>
        <taxon>Eubacteriales</taxon>
        <taxon>Oscillospiraceae</taxon>
        <taxon>Massiliimalia</taxon>
    </lineage>
</organism>
<dbReference type="Proteomes" id="UP000632659">
    <property type="component" value="Unassembled WGS sequence"/>
</dbReference>
<dbReference type="RefSeq" id="WP_093988637.1">
    <property type="nucleotide sequence ID" value="NZ_FYDD01000003.1"/>
</dbReference>
<dbReference type="OrthoDB" id="2062144at2"/>
<accession>A0A8J6TWU6</accession>
<feature type="transmembrane region" description="Helical" evidence="1">
    <location>
        <begin position="82"/>
        <end position="102"/>
    </location>
</feature>
<feature type="transmembrane region" description="Helical" evidence="1">
    <location>
        <begin position="108"/>
        <end position="129"/>
    </location>
</feature>
<evidence type="ECO:0000256" key="1">
    <source>
        <dbReference type="SAM" id="Phobius"/>
    </source>
</evidence>
<feature type="transmembrane region" description="Helical" evidence="1">
    <location>
        <begin position="54"/>
        <end position="75"/>
    </location>
</feature>
<evidence type="ECO:0000313" key="3">
    <source>
        <dbReference type="Proteomes" id="UP000632659"/>
    </source>
</evidence>
<keyword evidence="1" id="KW-0812">Transmembrane</keyword>
<protein>
    <submittedName>
        <fullName evidence="2">Uncharacterized protein</fullName>
    </submittedName>
</protein>